<dbReference type="InterPro" id="IPR044142">
    <property type="entry name" value="AhpF_NTD_N"/>
</dbReference>
<keyword evidence="6" id="KW-0560">Oxidoreductase</keyword>
<dbReference type="GO" id="GO:0032991">
    <property type="term" value="C:protein-containing complex"/>
    <property type="evidence" value="ECO:0007669"/>
    <property type="project" value="UniProtKB-ARBA"/>
</dbReference>
<evidence type="ECO:0000259" key="17">
    <source>
        <dbReference type="Pfam" id="PF07992"/>
    </source>
</evidence>
<dbReference type="AlphaFoldDB" id="A0A5J4JB21"/>
<dbReference type="Gene3D" id="3.50.50.60">
    <property type="entry name" value="FAD/NAD(P)-binding domain"/>
    <property type="match status" value="2"/>
</dbReference>
<dbReference type="SUPFAM" id="SSF52833">
    <property type="entry name" value="Thioredoxin-like"/>
    <property type="match status" value="2"/>
</dbReference>
<dbReference type="GO" id="GO:0008137">
    <property type="term" value="F:NADH dehydrogenase (ubiquinone) activity"/>
    <property type="evidence" value="ECO:0007669"/>
    <property type="project" value="UniProtKB-EC"/>
</dbReference>
<proteinExistence type="inferred from homology"/>
<dbReference type="InterPro" id="IPR036188">
    <property type="entry name" value="FAD/NAD-bd_sf"/>
</dbReference>
<evidence type="ECO:0000313" key="20">
    <source>
        <dbReference type="Proteomes" id="UP000391919"/>
    </source>
</evidence>
<dbReference type="PRINTS" id="PR00469">
    <property type="entry name" value="PNDRDTASEII"/>
</dbReference>
<evidence type="ECO:0000256" key="2">
    <source>
        <dbReference type="ARBA" id="ARBA00011738"/>
    </source>
</evidence>
<evidence type="ECO:0000256" key="1">
    <source>
        <dbReference type="ARBA" id="ARBA00009333"/>
    </source>
</evidence>
<dbReference type="InterPro" id="IPR012081">
    <property type="entry name" value="Alkyl_hydroperoxide_Rdtase_suF"/>
</dbReference>
<dbReference type="PROSITE" id="PS00573">
    <property type="entry name" value="PYRIDINE_REDOX_2"/>
    <property type="match status" value="1"/>
</dbReference>
<dbReference type="RefSeq" id="WP_151679344.1">
    <property type="nucleotide sequence ID" value="NZ_BKZP01000005.1"/>
</dbReference>
<gene>
    <name evidence="19" type="ORF">BpJC7_03960</name>
</gene>
<accession>A0A5J4JB21</accession>
<dbReference type="GO" id="GO:0016668">
    <property type="term" value="F:oxidoreductase activity, acting on a sulfur group of donors, NAD(P) as acceptor"/>
    <property type="evidence" value="ECO:0007669"/>
    <property type="project" value="UniProtKB-ARBA"/>
</dbReference>
<sequence>MILDEEIKAQLAQYLQMMEGDVLLKVSAGSDEASRNMLDLVNELAAMSPRIKVQKARLERTPSFSVNRPGEDTGITFAGVPLGHEFTSLVLALLQVSGRPPKLDQRVIDQIKNIKGEYHFETYVSLTCQNCPVVVQALNVMSVLNPNITHTMIDGAAFKEEAESKGIMAVPSIFLNGEFFESGRMEVEEILAKIGSAPDKSEFENKDPFDVLVVGGGPAGASAAIYAARKGIRTGIVAERFGGQILETLGIENYIGVKYTEGPKLAANLEEHVKQYDVDIMNLQHAKRLEKKDMIEVELENGAVLKSKTVILALGARWRNIGVPGEAEFKNKGVAYCPHCDGPLFAGKHVAVIGGGNSGVEAAIDLAGVVKHVTVIEFMPELKADGVLLERLYSLPNVTIIKNAQTKEITGTDKVNGITYIDRGTGKEHHIELEGVFVQIGLVPNTEWLGDTVERTPRGEIVVDKLGATSVPGVFAAGDCTNSAYKQIIISMGSGATAALGAFDYLIREAKTDQAVHN</sequence>
<organism evidence="19 20">
    <name type="scientific">Weizmannia acidilactici</name>
    <dbReference type="NCBI Taxonomy" id="2607726"/>
    <lineage>
        <taxon>Bacteria</taxon>
        <taxon>Bacillati</taxon>
        <taxon>Bacillota</taxon>
        <taxon>Bacilli</taxon>
        <taxon>Bacillales</taxon>
        <taxon>Bacillaceae</taxon>
        <taxon>Heyndrickxia</taxon>
    </lineage>
</organism>
<dbReference type="GO" id="GO:0050660">
    <property type="term" value="F:flavin adenine dinucleotide binding"/>
    <property type="evidence" value="ECO:0007669"/>
    <property type="project" value="InterPro"/>
</dbReference>
<dbReference type="PRINTS" id="PR00368">
    <property type="entry name" value="FADPNR"/>
</dbReference>
<comment type="caution">
    <text evidence="19">The sequence shown here is derived from an EMBL/GenBank/DDBJ whole genome shotgun (WGS) entry which is preliminary data.</text>
</comment>
<dbReference type="EC" id="7.1.1.2" evidence="3"/>
<evidence type="ECO:0000256" key="14">
    <source>
        <dbReference type="ARBA" id="ARBA00083479"/>
    </source>
</evidence>
<feature type="domain" description="Thioredoxin-like fold" evidence="18">
    <location>
        <begin position="124"/>
        <end position="191"/>
    </location>
</feature>
<dbReference type="InterPro" id="IPR012336">
    <property type="entry name" value="Thioredoxin-like_fold"/>
</dbReference>
<dbReference type="Pfam" id="PF13192">
    <property type="entry name" value="Thioredoxin_3"/>
    <property type="match status" value="1"/>
</dbReference>
<keyword evidence="8" id="KW-0830">Ubiquinone</keyword>
<dbReference type="GO" id="GO:0000302">
    <property type="term" value="P:response to reactive oxygen species"/>
    <property type="evidence" value="ECO:0007669"/>
    <property type="project" value="InterPro"/>
</dbReference>
<evidence type="ECO:0000256" key="4">
    <source>
        <dbReference type="ARBA" id="ARBA00022630"/>
    </source>
</evidence>
<evidence type="ECO:0000256" key="6">
    <source>
        <dbReference type="ARBA" id="ARBA00023002"/>
    </source>
</evidence>
<dbReference type="Pfam" id="PF07992">
    <property type="entry name" value="Pyr_redox_2"/>
    <property type="match status" value="1"/>
</dbReference>
<dbReference type="GO" id="GO:0005829">
    <property type="term" value="C:cytosol"/>
    <property type="evidence" value="ECO:0007669"/>
    <property type="project" value="UniProtKB-ARBA"/>
</dbReference>
<comment type="catalytic activity">
    <reaction evidence="11">
        <text>a ubiquinone + NADH + 5 H(+)(in) = a ubiquinol + NAD(+) + 4 H(+)(out)</text>
        <dbReference type="Rhea" id="RHEA:29091"/>
        <dbReference type="Rhea" id="RHEA-COMP:9565"/>
        <dbReference type="Rhea" id="RHEA-COMP:9566"/>
        <dbReference type="ChEBI" id="CHEBI:15378"/>
        <dbReference type="ChEBI" id="CHEBI:16389"/>
        <dbReference type="ChEBI" id="CHEBI:17976"/>
        <dbReference type="ChEBI" id="CHEBI:57540"/>
        <dbReference type="ChEBI" id="CHEBI:57945"/>
        <dbReference type="EC" id="7.1.1.2"/>
    </reaction>
</comment>
<dbReference type="PANTHER" id="PTHR48105">
    <property type="entry name" value="THIOREDOXIN REDUCTASE 1-RELATED-RELATED"/>
    <property type="match status" value="1"/>
</dbReference>
<dbReference type="GO" id="GO:0102039">
    <property type="term" value="F:NADH-dependent peroxiredoxin activity"/>
    <property type="evidence" value="ECO:0007669"/>
    <property type="project" value="InterPro"/>
</dbReference>
<reference evidence="19 20" key="1">
    <citation type="submission" date="2019-09" db="EMBL/GenBank/DDBJ databases">
        <title>Draft genome sequence of Bacillus sp. JC-7.</title>
        <authorList>
            <person name="Tanaka N."/>
            <person name="Shiwa Y."/>
            <person name="Fujita N."/>
            <person name="Tanasupawat S."/>
        </authorList>
    </citation>
    <scope>NUCLEOTIDE SEQUENCE [LARGE SCALE GENOMIC DNA]</scope>
    <source>
        <strain evidence="19 20">JC-7</strain>
    </source>
</reference>
<dbReference type="InterPro" id="IPR044141">
    <property type="entry name" value="AhpF_NTD_C"/>
</dbReference>
<keyword evidence="5 15" id="KW-0274">FAD</keyword>
<dbReference type="InterPro" id="IPR008255">
    <property type="entry name" value="Pyr_nucl-diS_OxRdtase_2_AS"/>
</dbReference>
<keyword evidence="10 16" id="KW-0676">Redox-active center</keyword>
<dbReference type="InterPro" id="IPR023753">
    <property type="entry name" value="FAD/NAD-binding_dom"/>
</dbReference>
<dbReference type="SUPFAM" id="SSF51905">
    <property type="entry name" value="FAD/NAD(P)-binding domain"/>
    <property type="match status" value="1"/>
</dbReference>
<feature type="binding site" evidence="15">
    <location>
        <begin position="210"/>
        <end position="225"/>
    </location>
    <ligand>
        <name>FAD</name>
        <dbReference type="ChEBI" id="CHEBI:57692"/>
    </ligand>
</feature>
<dbReference type="InterPro" id="IPR036249">
    <property type="entry name" value="Thioredoxin-like_sf"/>
</dbReference>
<evidence type="ECO:0000256" key="3">
    <source>
        <dbReference type="ARBA" id="ARBA00012944"/>
    </source>
</evidence>
<name>A0A5J4JB21_9BACI</name>
<dbReference type="FunFam" id="3.50.50.60:FF:000007">
    <property type="entry name" value="Alkyl hydroperoxide reductase, F subunit"/>
    <property type="match status" value="1"/>
</dbReference>
<comment type="function">
    <text evidence="12">Transfer of electrons from NADH to the respiratory chain. The immediate electron acceptor for the enzyme is believed to be ubiquinone.</text>
</comment>
<evidence type="ECO:0000256" key="13">
    <source>
        <dbReference type="ARBA" id="ARBA00074388"/>
    </source>
</evidence>
<evidence type="ECO:0000259" key="18">
    <source>
        <dbReference type="Pfam" id="PF13192"/>
    </source>
</evidence>
<evidence type="ECO:0000256" key="15">
    <source>
        <dbReference type="PIRSR" id="PIRSR000238-1"/>
    </source>
</evidence>
<dbReference type="PROSITE" id="PS51354">
    <property type="entry name" value="GLUTAREDOXIN_2"/>
    <property type="match status" value="1"/>
</dbReference>
<feature type="disulfide bond" description="Redox-active" evidence="16">
    <location>
        <begin position="337"/>
        <end position="340"/>
    </location>
</feature>
<dbReference type="NCBIfam" id="TIGR03140">
    <property type="entry name" value="AhpF"/>
    <property type="match status" value="1"/>
</dbReference>
<evidence type="ECO:0000256" key="12">
    <source>
        <dbReference type="ARBA" id="ARBA00056454"/>
    </source>
</evidence>
<evidence type="ECO:0000313" key="19">
    <source>
        <dbReference type="EMBL" id="GER69093.1"/>
    </source>
</evidence>
<dbReference type="CDD" id="cd03026">
    <property type="entry name" value="AhpF_NTD_C"/>
    <property type="match status" value="1"/>
</dbReference>
<dbReference type="EMBL" id="BKZQ01000004">
    <property type="protein sequence ID" value="GER69093.1"/>
    <property type="molecule type" value="Genomic_DNA"/>
</dbReference>
<dbReference type="Gene3D" id="3.40.30.80">
    <property type="match status" value="1"/>
</dbReference>
<evidence type="ECO:0000256" key="5">
    <source>
        <dbReference type="ARBA" id="ARBA00022827"/>
    </source>
</evidence>
<dbReference type="PIRSF" id="PIRSF000238">
    <property type="entry name" value="AhpF"/>
    <property type="match status" value="1"/>
</dbReference>
<dbReference type="CDD" id="cd02974">
    <property type="entry name" value="AhpF_NTD_N"/>
    <property type="match status" value="1"/>
</dbReference>
<comment type="subunit">
    <text evidence="2">Homodimer.</text>
</comment>
<feature type="binding site" evidence="15">
    <location>
        <begin position="349"/>
        <end position="363"/>
    </location>
    <ligand>
        <name>NAD(+)</name>
        <dbReference type="ChEBI" id="CHEBI:57540"/>
    </ligand>
</feature>
<dbReference type="InterPro" id="IPR050097">
    <property type="entry name" value="Ferredoxin-NADP_redctase_2"/>
</dbReference>
<evidence type="ECO:0000256" key="10">
    <source>
        <dbReference type="ARBA" id="ARBA00023284"/>
    </source>
</evidence>
<evidence type="ECO:0000256" key="11">
    <source>
        <dbReference type="ARBA" id="ARBA00049551"/>
    </source>
</evidence>
<keyword evidence="9 16" id="KW-1015">Disulfide bond</keyword>
<comment type="similarity">
    <text evidence="1">Belongs to the class-II pyridine nucleotide-disulfide oxidoreductase family.</text>
</comment>
<dbReference type="GO" id="GO:0051287">
    <property type="term" value="F:NAD binding"/>
    <property type="evidence" value="ECO:0007669"/>
    <property type="project" value="InterPro"/>
</dbReference>
<dbReference type="Proteomes" id="UP000391919">
    <property type="component" value="Unassembled WGS sequence"/>
</dbReference>
<feature type="domain" description="FAD/NAD(P)-binding" evidence="17">
    <location>
        <begin position="209"/>
        <end position="493"/>
    </location>
</feature>
<protein>
    <recommendedName>
        <fullName evidence="13">NADH dehydrogenase</fullName>
        <ecNumber evidence="3">7.1.1.2</ecNumber>
    </recommendedName>
    <alternativeName>
        <fullName evidence="14">Alkyl hydroperoxide reductase</fullName>
    </alternativeName>
</protein>
<comment type="cofactor">
    <cofactor evidence="15">
        <name>FAD</name>
        <dbReference type="ChEBI" id="CHEBI:57692"/>
    </cofactor>
    <text evidence="15">Binds 1 FAD per subunit.</text>
</comment>
<keyword evidence="15" id="KW-0521">NADP</keyword>
<evidence type="ECO:0000256" key="9">
    <source>
        <dbReference type="ARBA" id="ARBA00023157"/>
    </source>
</evidence>
<evidence type="ECO:0000256" key="8">
    <source>
        <dbReference type="ARBA" id="ARBA00023075"/>
    </source>
</evidence>
<feature type="binding site" evidence="15">
    <location>
        <begin position="469"/>
        <end position="479"/>
    </location>
    <ligand>
        <name>FAD</name>
        <dbReference type="ChEBI" id="CHEBI:57692"/>
    </ligand>
</feature>
<keyword evidence="20" id="KW-1185">Reference proteome</keyword>
<keyword evidence="4" id="KW-0285">Flavoprotein</keyword>
<evidence type="ECO:0000256" key="16">
    <source>
        <dbReference type="PIRSR" id="PIRSR000238-2"/>
    </source>
</evidence>
<keyword evidence="7 15" id="KW-0520">NAD</keyword>
<evidence type="ECO:0000256" key="7">
    <source>
        <dbReference type="ARBA" id="ARBA00023027"/>
    </source>
</evidence>